<dbReference type="Proteomes" id="UP000185062">
    <property type="component" value="Unassembled WGS sequence"/>
</dbReference>
<sequence length="258" mass="29371">MNINGYINMSALLRIRYISTHYLLLLLLLVPVSCPIAAQSLHIDSKGYALGQLSGVHRERAGNRAIRGDILLGHEGNFTLNRQQVEQQPSGFIANPWSFCFEDDRYDELEKLVGSYVVLEYKTPRKSALLSCSAINELIHIYPVSQRRLLNQTQFVTDELGLHNEVSSGVEFGVITNVIESEERNRRYSLTLQVGNSGNQFRHFNTMDPDLFYFAVECLKMAVNVRIHYIEQFSKGLHYDGGTILYVWKVEILGRGVN</sequence>
<keyword evidence="2" id="KW-1185">Reference proteome</keyword>
<name>A0A1N6FS55_9PROT</name>
<dbReference type="eggNOG" id="ENOG50315QE">
    <property type="taxonomic scope" value="Bacteria"/>
</dbReference>
<dbReference type="EMBL" id="FSRO01000001">
    <property type="protein sequence ID" value="SIN98031.1"/>
    <property type="molecule type" value="Genomic_DNA"/>
</dbReference>
<evidence type="ECO:0000313" key="2">
    <source>
        <dbReference type="Proteomes" id="UP000185062"/>
    </source>
</evidence>
<gene>
    <name evidence="1" type="ORF">SAMN02743940_0375</name>
</gene>
<reference evidence="1 2" key="1">
    <citation type="submission" date="2016-12" db="EMBL/GenBank/DDBJ databases">
        <authorList>
            <person name="Song W.-J."/>
            <person name="Kurnit D.M."/>
        </authorList>
    </citation>
    <scope>NUCLEOTIDE SEQUENCE [LARGE SCALE GENOMIC DNA]</scope>
    <source>
        <strain evidence="1 2">ATCC 49181</strain>
    </source>
</reference>
<dbReference type="AlphaFoldDB" id="A0A1N6FS55"/>
<protein>
    <submittedName>
        <fullName evidence="1">Uncharacterized protein</fullName>
    </submittedName>
</protein>
<accession>A0A1N6FS55</accession>
<evidence type="ECO:0000313" key="1">
    <source>
        <dbReference type="EMBL" id="SIN98031.1"/>
    </source>
</evidence>
<organism evidence="1 2">
    <name type="scientific">Nitrosomonas cryotolerans ATCC 49181</name>
    <dbReference type="NCBI Taxonomy" id="1131553"/>
    <lineage>
        <taxon>Bacteria</taxon>
        <taxon>Pseudomonadati</taxon>
        <taxon>Pseudomonadota</taxon>
        <taxon>Betaproteobacteria</taxon>
        <taxon>Nitrosomonadales</taxon>
        <taxon>Nitrosomonadaceae</taxon>
        <taxon>Nitrosomonas</taxon>
    </lineage>
</organism>
<proteinExistence type="predicted"/>